<reference evidence="4 5" key="1">
    <citation type="journal article" date="2011" name="J. Bacteriol.">
        <title>Genome sequence of Brevibacillus laterosporus LMG 15441, a pathogen of invertebrates.</title>
        <authorList>
            <person name="Djukic M."/>
            <person name="Poehlein A."/>
            <person name="Thurmer A."/>
            <person name="Daniel R."/>
        </authorList>
    </citation>
    <scope>NUCLEOTIDE SEQUENCE [LARGE SCALE GENOMIC DNA]</scope>
    <source>
        <strain evidence="4 5">LMG 15441</strain>
    </source>
</reference>
<dbReference type="GO" id="GO:0009254">
    <property type="term" value="P:peptidoglycan turnover"/>
    <property type="evidence" value="ECO:0007669"/>
    <property type="project" value="InterPro"/>
</dbReference>
<accession>A0A075R4J4</accession>
<sequence length="1153" mass="129566">MAFVSDVNYPSSRLLESIMRRINAYGTQPRVIIELDKLSYVPGVRQKYDTVQYVYDSVVGNMLSIDGITPLTNETDGTPIIAPTELINTTMSMPILSSRTMIGKKNDSTHINGMLITDWHDSDPRCSRKRHKGIDLDCEKGDHIHAVWGGRIVQAGWINGYGAAVYIDHGNGWSTRYAHMKPNHLLVTKGETVHAGQPIGIGWNSGLVIKGGGGDGSHLHFEVRQNGQDLNPEPFLRGEKVIQAPARILSPTQKSVQSAGTTIEYSMEATAYHAKCMGCTGITKGGTDVSVWKNDKIIAVDPSIIPLKSKVEVIVDGVSWGEYLADDIGGAIKGNKIDILMENDQKCRAFGRKQVLVRVKSWGDGRARKSDGQIDHAVSTYQFNRTTEKISYYKDFTAKKTALDLAKYIEIAGAEQYIDYDSHKKTYHLLGFKKTNAAGQMKKFTFEHDWFKAGSLGWAYMANLELEDVVQVKVDGVTVATIKGVNAKYGIAYPPSIPVPKGKHKIEFALSNPSKASTGRFGILFLKAREFDVESINRKTVWDYEDTMSSAKNWIMYQQADIKDNGAYQTITSKGKEAGLERVGRVKSFPFTIQFKVKVDKASQGKVYISDGKKGYQIEITDAGISTNGGAYQVDNKKDFVEYVVVCHNETDMDVYIKKQLPDDKEKWENTGVRGTAVPYGTNRILFAVSKGAIHLADVRYAFSNYAIEQFATHIGNTYKEKWYEVGSFQYEDTFVLEGDIMSWEVNSHLDTSSTTATITLNNVTGKYSPTFERNTIFPDTYKSLPSPYSYWEEGEMRHVISEGTPIRIYAGYGEDVVRIFTGLIKGEIEEDAEAKTITFHCVDRYDMLEEFVFYKQMSYPPEEAYAGDGGAFAWLKSSIVEDIAVTAGLSNWRVHYEDTKYPDYEIEETVYIDVNKGKNTFMKFNRKTNELEAVTQESAKTVGGWQNPFVSSVTFQPGTRAADAIQSLLQDMPYRAYCDRYGTFHVKRLSFLDVPQWQMIDSAKWEFVDSNNLLEMTSSTDYSRIRNHLMISGSAGLVEHFFDKSLLVATKGNIRTAGMHMAWIEEKDGATMRGLKEEIANKIFFDMKRQARTKNVVVKGNPFIELLDGCYVYDQNTYTAGYYLIKGNRLVGNESGMVNFLELTWHSLPQPK</sequence>
<dbReference type="PANTHER" id="PTHR21666">
    <property type="entry name" value="PEPTIDASE-RELATED"/>
    <property type="match status" value="1"/>
</dbReference>
<dbReference type="RefSeq" id="WP_003337258.1">
    <property type="nucleotide sequence ID" value="NZ_CP007806.1"/>
</dbReference>
<evidence type="ECO:0000256" key="1">
    <source>
        <dbReference type="ARBA" id="ARBA00022729"/>
    </source>
</evidence>
<dbReference type="GO" id="GO:0004553">
    <property type="term" value="F:hydrolase activity, hydrolyzing O-glycosyl compounds"/>
    <property type="evidence" value="ECO:0007669"/>
    <property type="project" value="InterPro"/>
</dbReference>
<keyword evidence="1" id="KW-0732">Signal</keyword>
<dbReference type="HOGENOM" id="CLU_276181_0_0_9"/>
<dbReference type="InterPro" id="IPR059180">
    <property type="entry name" value="3D_YorM"/>
</dbReference>
<dbReference type="PANTHER" id="PTHR21666:SF289">
    <property type="entry name" value="L-ALA--D-GLU ENDOPEPTIDASE"/>
    <property type="match status" value="1"/>
</dbReference>
<dbReference type="Pfam" id="PF01551">
    <property type="entry name" value="Peptidase_M23"/>
    <property type="match status" value="1"/>
</dbReference>
<dbReference type="SUPFAM" id="SSF51261">
    <property type="entry name" value="Duplicated hybrid motif"/>
    <property type="match status" value="1"/>
</dbReference>
<dbReference type="eggNOG" id="COG0739">
    <property type="taxonomic scope" value="Bacteria"/>
</dbReference>
<dbReference type="InterPro" id="IPR050570">
    <property type="entry name" value="Cell_wall_metabolism_enzyme"/>
</dbReference>
<dbReference type="KEGG" id="blr:BRLA_c020800"/>
<dbReference type="InterPro" id="IPR010611">
    <property type="entry name" value="3D_dom"/>
</dbReference>
<dbReference type="STRING" id="1042163.BRLA_c020800"/>
<dbReference type="Pfam" id="PF06725">
    <property type="entry name" value="3D"/>
    <property type="match status" value="1"/>
</dbReference>
<dbReference type="CDD" id="cd12797">
    <property type="entry name" value="M23_peptidase"/>
    <property type="match status" value="1"/>
</dbReference>
<gene>
    <name evidence="4" type="primary">yocH_2</name>
    <name evidence="4" type="ORF">BRLA_c020800</name>
</gene>
<feature type="domain" description="M23ase beta-sheet core" evidence="2">
    <location>
        <begin position="130"/>
        <end position="232"/>
    </location>
</feature>
<evidence type="ECO:0000259" key="2">
    <source>
        <dbReference type="Pfam" id="PF01551"/>
    </source>
</evidence>
<dbReference type="GO" id="GO:0004222">
    <property type="term" value="F:metalloendopeptidase activity"/>
    <property type="evidence" value="ECO:0007669"/>
    <property type="project" value="TreeGrafter"/>
</dbReference>
<keyword evidence="5" id="KW-1185">Reference proteome</keyword>
<evidence type="ECO:0000259" key="3">
    <source>
        <dbReference type="Pfam" id="PF06725"/>
    </source>
</evidence>
<organism evidence="4 5">
    <name type="scientific">Brevibacillus laterosporus LMG 15441</name>
    <dbReference type="NCBI Taxonomy" id="1042163"/>
    <lineage>
        <taxon>Bacteria</taxon>
        <taxon>Bacillati</taxon>
        <taxon>Bacillota</taxon>
        <taxon>Bacilli</taxon>
        <taxon>Bacillales</taxon>
        <taxon>Paenibacillaceae</taxon>
        <taxon>Brevibacillus</taxon>
    </lineage>
</organism>
<dbReference type="EMBL" id="CP007806">
    <property type="protein sequence ID" value="AIG26401.1"/>
    <property type="molecule type" value="Genomic_DNA"/>
</dbReference>
<dbReference type="InterPro" id="IPR016047">
    <property type="entry name" value="M23ase_b-sheet_dom"/>
</dbReference>
<dbReference type="Proteomes" id="UP000005850">
    <property type="component" value="Chromosome"/>
</dbReference>
<evidence type="ECO:0000313" key="4">
    <source>
        <dbReference type="EMBL" id="AIG26401.1"/>
    </source>
</evidence>
<dbReference type="Gene3D" id="2.70.70.10">
    <property type="entry name" value="Glucose Permease (Domain IIA)"/>
    <property type="match status" value="1"/>
</dbReference>
<evidence type="ECO:0000313" key="5">
    <source>
        <dbReference type="Proteomes" id="UP000005850"/>
    </source>
</evidence>
<feature type="domain" description="3D" evidence="3">
    <location>
        <begin position="297"/>
        <end position="357"/>
    </location>
</feature>
<dbReference type="eggNOG" id="COG3584">
    <property type="taxonomic scope" value="Bacteria"/>
</dbReference>
<dbReference type="AlphaFoldDB" id="A0A075R4J4"/>
<proteinExistence type="predicted"/>
<dbReference type="CDD" id="cd14667">
    <property type="entry name" value="3D_containing_proteins"/>
    <property type="match status" value="1"/>
</dbReference>
<dbReference type="GO" id="GO:0019867">
    <property type="term" value="C:outer membrane"/>
    <property type="evidence" value="ECO:0007669"/>
    <property type="project" value="InterPro"/>
</dbReference>
<protein>
    <submittedName>
        <fullName evidence="4">Cell wall-binding protein YocH</fullName>
    </submittedName>
</protein>
<dbReference type="InterPro" id="IPR011055">
    <property type="entry name" value="Dup_hybrid_motif"/>
</dbReference>
<name>A0A075R4J4_BRELA</name>